<feature type="domain" description="N-acetyltransferase" evidence="1">
    <location>
        <begin position="3"/>
        <end position="54"/>
    </location>
</feature>
<keyword evidence="3" id="KW-1185">Reference proteome</keyword>
<reference evidence="2 3" key="1">
    <citation type="submission" date="2024-04" db="EMBL/GenBank/DDBJ databases">
        <authorList>
            <consortium name="Genoscope - CEA"/>
            <person name="William W."/>
        </authorList>
    </citation>
    <scope>NUCLEOTIDE SEQUENCE [LARGE SCALE GENOMIC DNA]</scope>
</reference>
<accession>A0AAV2IB05</accession>
<evidence type="ECO:0000313" key="3">
    <source>
        <dbReference type="Proteomes" id="UP001497497"/>
    </source>
</evidence>
<dbReference type="InterPro" id="IPR016181">
    <property type="entry name" value="Acyl_CoA_acyltransferase"/>
</dbReference>
<dbReference type="Gene3D" id="3.40.630.30">
    <property type="match status" value="1"/>
</dbReference>
<evidence type="ECO:0000259" key="1">
    <source>
        <dbReference type="Pfam" id="PF00583"/>
    </source>
</evidence>
<sequence length="72" mass="7949">MGFLYVTPEARGQGLAKIISSHLANKLFSDNLPAAVTVLYENAVSLKLHEDLGFKIKCTLDILISRSPDEFQ</sequence>
<proteinExistence type="predicted"/>
<gene>
    <name evidence="2" type="ORF">GSLYS_00016758001</name>
</gene>
<dbReference type="EMBL" id="CAXITT010000534">
    <property type="protein sequence ID" value="CAL1543224.1"/>
    <property type="molecule type" value="Genomic_DNA"/>
</dbReference>
<dbReference type="AlphaFoldDB" id="A0AAV2IB05"/>
<dbReference type="GO" id="GO:0016747">
    <property type="term" value="F:acyltransferase activity, transferring groups other than amino-acyl groups"/>
    <property type="evidence" value="ECO:0007669"/>
    <property type="project" value="InterPro"/>
</dbReference>
<dbReference type="SUPFAM" id="SSF55729">
    <property type="entry name" value="Acyl-CoA N-acyltransferases (Nat)"/>
    <property type="match status" value="1"/>
</dbReference>
<comment type="caution">
    <text evidence="2">The sequence shown here is derived from an EMBL/GenBank/DDBJ whole genome shotgun (WGS) entry which is preliminary data.</text>
</comment>
<name>A0AAV2IB05_LYMST</name>
<protein>
    <recommendedName>
        <fullName evidence="1">N-acetyltransferase domain-containing protein</fullName>
    </recommendedName>
</protein>
<evidence type="ECO:0000313" key="2">
    <source>
        <dbReference type="EMBL" id="CAL1543224.1"/>
    </source>
</evidence>
<organism evidence="2 3">
    <name type="scientific">Lymnaea stagnalis</name>
    <name type="common">Great pond snail</name>
    <name type="synonym">Helix stagnalis</name>
    <dbReference type="NCBI Taxonomy" id="6523"/>
    <lineage>
        <taxon>Eukaryota</taxon>
        <taxon>Metazoa</taxon>
        <taxon>Spiralia</taxon>
        <taxon>Lophotrochozoa</taxon>
        <taxon>Mollusca</taxon>
        <taxon>Gastropoda</taxon>
        <taxon>Heterobranchia</taxon>
        <taxon>Euthyneura</taxon>
        <taxon>Panpulmonata</taxon>
        <taxon>Hygrophila</taxon>
        <taxon>Lymnaeoidea</taxon>
        <taxon>Lymnaeidae</taxon>
        <taxon>Lymnaea</taxon>
    </lineage>
</organism>
<dbReference type="Proteomes" id="UP001497497">
    <property type="component" value="Unassembled WGS sequence"/>
</dbReference>
<dbReference type="Pfam" id="PF00583">
    <property type="entry name" value="Acetyltransf_1"/>
    <property type="match status" value="1"/>
</dbReference>
<dbReference type="InterPro" id="IPR000182">
    <property type="entry name" value="GNAT_dom"/>
</dbReference>